<sequence length="631" mass="64561">MTSDLFNVGSGAALSRFVSSKWIKPTFLRRAASTLGGMFAVGLFVASAQAQVASPVFGHPPSVCRSGQATYADFSGSGIGGSGMFPANPGFTSGPSFTYQTTGPIFSSGSRIATSETWSSPSESNISSVFGFPGSEESLNIRMVGGAQGTAIDASQIVRLVYDFATPTEANELAFAVTDVELEQVRFRARDENGNPVSAATIASWFVETFDANTSNAGANYPSWDPAEPAIIGSSALQTTWHNTRIGGGSDQEASGAWFQPTIALSQLTLEMASLVPGQPSIHSYLAHCQYPVPVAENDSVKGIDGDLGASAVMNIYDNNGVATDKFGGLDIASGDVNLTIEAVATPLPGATNSNVPVLNVATGNIDVPAGTPAGTYTIDYKICGPVYTEYCDTATATIVVSSITAAPETFASIDSASGGTTTSVLASDTLNGQTVDATDVNITVGAATGGLTLNANNEIVVPAGTPAGTYTLAYTICEKANPTICSDTTETVEVSAPTEVVPTDDSETIDRSAADTGATDVINLFDGDSVNGDPASPSNATVLPVDPSTVPAELTVNPDGSVDVKPGTAPGIYEFDYELCSLDTVPVCETATATITVTPEIEAAPESFADFPQAGGDTTSILASDTLNGA</sequence>
<dbReference type="Proteomes" id="UP000640583">
    <property type="component" value="Unassembled WGS sequence"/>
</dbReference>
<reference evidence="1" key="1">
    <citation type="submission" date="2020-10" db="EMBL/GenBank/DDBJ databases">
        <title>Paenihalocynthiibacter styelae gen. nov., sp. nov., isolated from stalked sea squirt Styela clava.</title>
        <authorList>
            <person name="Kim Y.-O."/>
            <person name="Yoon J.-H."/>
        </authorList>
    </citation>
    <scope>NUCLEOTIDE SEQUENCE</scope>
    <source>
        <strain evidence="1">MYP1-1</strain>
    </source>
</reference>
<organism evidence="1 2">
    <name type="scientific">Halocynthiibacter styelae</name>
    <dbReference type="NCBI Taxonomy" id="2761955"/>
    <lineage>
        <taxon>Bacteria</taxon>
        <taxon>Pseudomonadati</taxon>
        <taxon>Pseudomonadota</taxon>
        <taxon>Alphaproteobacteria</taxon>
        <taxon>Rhodobacterales</taxon>
        <taxon>Paracoccaceae</taxon>
        <taxon>Halocynthiibacter</taxon>
    </lineage>
</organism>
<feature type="non-terminal residue" evidence="1">
    <location>
        <position position="631"/>
    </location>
</feature>
<name>A0A8J7LRG4_9RHOB</name>
<comment type="caution">
    <text evidence="1">The sequence shown here is derived from an EMBL/GenBank/DDBJ whole genome shotgun (WGS) entry which is preliminary data.</text>
</comment>
<evidence type="ECO:0000313" key="1">
    <source>
        <dbReference type="EMBL" id="MBI1495557.1"/>
    </source>
</evidence>
<proteinExistence type="predicted"/>
<dbReference type="AlphaFoldDB" id="A0A8J7LRG4"/>
<dbReference type="RefSeq" id="WP_228850250.1">
    <property type="nucleotide sequence ID" value="NZ_JADCKQ010000027.1"/>
</dbReference>
<keyword evidence="2" id="KW-1185">Reference proteome</keyword>
<evidence type="ECO:0000313" key="2">
    <source>
        <dbReference type="Proteomes" id="UP000640583"/>
    </source>
</evidence>
<protein>
    <submittedName>
        <fullName evidence="1">Uncharacterized protein</fullName>
    </submittedName>
</protein>
<dbReference type="EMBL" id="JADCKQ010000027">
    <property type="protein sequence ID" value="MBI1495557.1"/>
    <property type="molecule type" value="Genomic_DNA"/>
</dbReference>
<accession>A0A8J7LRG4</accession>
<gene>
    <name evidence="1" type="ORF">H1D41_18125</name>
</gene>